<dbReference type="WBParaSite" id="Gr19_v10_g9811.t1">
    <property type="protein sequence ID" value="Gr19_v10_g9811.t1"/>
    <property type="gene ID" value="Gr19_v10_g9811"/>
</dbReference>
<evidence type="ECO:0000313" key="2">
    <source>
        <dbReference type="WBParaSite" id="Gr19_v10_g9811.t1"/>
    </source>
</evidence>
<evidence type="ECO:0000313" key="1">
    <source>
        <dbReference type="Proteomes" id="UP000887572"/>
    </source>
</evidence>
<proteinExistence type="predicted"/>
<reference evidence="2" key="1">
    <citation type="submission" date="2022-11" db="UniProtKB">
        <authorList>
            <consortium name="WormBaseParasite"/>
        </authorList>
    </citation>
    <scope>IDENTIFICATION</scope>
</reference>
<name>A0A914IH09_GLORO</name>
<protein>
    <submittedName>
        <fullName evidence="2">Uncharacterized protein</fullName>
    </submittedName>
</protein>
<organism evidence="1 2">
    <name type="scientific">Globodera rostochiensis</name>
    <name type="common">Golden nematode worm</name>
    <name type="synonym">Heterodera rostochiensis</name>
    <dbReference type="NCBI Taxonomy" id="31243"/>
    <lineage>
        <taxon>Eukaryota</taxon>
        <taxon>Metazoa</taxon>
        <taxon>Ecdysozoa</taxon>
        <taxon>Nematoda</taxon>
        <taxon>Chromadorea</taxon>
        <taxon>Rhabditida</taxon>
        <taxon>Tylenchina</taxon>
        <taxon>Tylenchomorpha</taxon>
        <taxon>Tylenchoidea</taxon>
        <taxon>Heteroderidae</taxon>
        <taxon>Heteroderinae</taxon>
        <taxon>Globodera</taxon>
    </lineage>
</organism>
<accession>A0A914IH09</accession>
<sequence length="126" mass="14620">MQDKDGIALKQQSLIFDGKQLCDGRQRILTKRMAVIDQSFVCGDVLFDVFKFCCPFVLGLKIALISKRFDHLVDAHIEWKKWSLGRLEIRRAVKGSGAEIVKIVDHEVVRRQPILQELLELKRIFR</sequence>
<keyword evidence="1" id="KW-1185">Reference proteome</keyword>
<dbReference type="AlphaFoldDB" id="A0A914IH09"/>
<dbReference type="Proteomes" id="UP000887572">
    <property type="component" value="Unplaced"/>
</dbReference>